<sequence>MILGKKIFFIVLFSTMFWALLFSLAFSTINKKGVGVCLNKITYGGKGYCDYLPNSEVTSIYQKMFPYYNISTETRSFFPDEGSQVWDWIDEDIEFMYVMSYFSDNNTLDFTTLKCKNLKFVYLYSMYTLDIKVDDKTYEKVENITFKGTTLNVQGSDLKIRQLTFDGKLSSGSKILKPDKLETHVEYLYQLETSMPFNDLQLNLNPTNAYYTNEKTNEIIVKENGWEIQMEAIKSGVANNTYIINDSVATGELTIIPTNLNIYLTLEKVMKVIKSFIIMHWEKLSTSSKLLDITTSHIVFQGPWDQLVGNDQNNKIKFVTNDPNDLIIENSPKSITIEKIQYTDEYGKIVDNEDGGDSGDGGSGDKSDNSDNDKQSSNIEDISQNQQKTDSKTNSNDSSTNEKEPTQGLSNGAIAGIVIGCLAFVAIIVAVVVFVVLKKKKKSKVETSS</sequence>
<keyword evidence="2" id="KW-0472">Membrane</keyword>
<evidence type="ECO:0000256" key="2">
    <source>
        <dbReference type="SAM" id="Phobius"/>
    </source>
</evidence>
<comment type="caution">
    <text evidence="3">The sequence shown here is derived from an EMBL/GenBank/DDBJ whole genome shotgun (WGS) entry which is preliminary data.</text>
</comment>
<accession>A0A1J4KHK2</accession>
<organism evidence="3 4">
    <name type="scientific">Tritrichomonas foetus</name>
    <dbReference type="NCBI Taxonomy" id="1144522"/>
    <lineage>
        <taxon>Eukaryota</taxon>
        <taxon>Metamonada</taxon>
        <taxon>Parabasalia</taxon>
        <taxon>Tritrichomonadida</taxon>
        <taxon>Tritrichomonadidae</taxon>
        <taxon>Tritrichomonas</taxon>
    </lineage>
</organism>
<evidence type="ECO:0000256" key="1">
    <source>
        <dbReference type="SAM" id="MobiDB-lite"/>
    </source>
</evidence>
<dbReference type="Proteomes" id="UP000179807">
    <property type="component" value="Unassembled WGS sequence"/>
</dbReference>
<dbReference type="EMBL" id="MLAK01000599">
    <property type="protein sequence ID" value="OHT10871.1"/>
    <property type="molecule type" value="Genomic_DNA"/>
</dbReference>
<feature type="transmembrane region" description="Helical" evidence="2">
    <location>
        <begin position="413"/>
        <end position="437"/>
    </location>
</feature>
<dbReference type="PANTHER" id="PTHR16861:SF4">
    <property type="entry name" value="SH3 DOMAIN PROTEIN (AFU_ORTHOLOGUE AFUA_1G13610)"/>
    <property type="match status" value="1"/>
</dbReference>
<protein>
    <submittedName>
        <fullName evidence="3">Uncharacterized protein</fullName>
    </submittedName>
</protein>
<dbReference type="RefSeq" id="XP_068364007.1">
    <property type="nucleotide sequence ID" value="XM_068500921.1"/>
</dbReference>
<proteinExistence type="predicted"/>
<reference evidence="3" key="1">
    <citation type="submission" date="2016-10" db="EMBL/GenBank/DDBJ databases">
        <authorList>
            <person name="Benchimol M."/>
            <person name="Almeida L.G."/>
            <person name="Vasconcelos A.T."/>
            <person name="Perreira-Neves A."/>
            <person name="Rosa I.A."/>
            <person name="Tasca T."/>
            <person name="Bogo M.R."/>
            <person name="de Souza W."/>
        </authorList>
    </citation>
    <scope>NUCLEOTIDE SEQUENCE [LARGE SCALE GENOMIC DNA]</scope>
    <source>
        <strain evidence="3">K</strain>
    </source>
</reference>
<evidence type="ECO:0000313" key="4">
    <source>
        <dbReference type="Proteomes" id="UP000179807"/>
    </source>
</evidence>
<keyword evidence="2" id="KW-0812">Transmembrane</keyword>
<dbReference type="GeneID" id="94835625"/>
<dbReference type="AlphaFoldDB" id="A0A1J4KHK2"/>
<dbReference type="VEuPathDB" id="TrichDB:TRFO_19659"/>
<feature type="region of interest" description="Disordered" evidence="1">
    <location>
        <begin position="348"/>
        <end position="408"/>
    </location>
</feature>
<feature type="compositionally biased region" description="Basic and acidic residues" evidence="1">
    <location>
        <begin position="363"/>
        <end position="374"/>
    </location>
</feature>
<name>A0A1J4KHK2_9EUKA</name>
<evidence type="ECO:0000313" key="3">
    <source>
        <dbReference type="EMBL" id="OHT10871.1"/>
    </source>
</evidence>
<gene>
    <name evidence="3" type="ORF">TRFO_19659</name>
</gene>
<keyword evidence="4" id="KW-1185">Reference proteome</keyword>
<keyword evidence="2" id="KW-1133">Transmembrane helix</keyword>
<dbReference type="PANTHER" id="PTHR16861">
    <property type="entry name" value="GLYCOPROTEIN 38"/>
    <property type="match status" value="1"/>
</dbReference>